<accession>A0ABT2MLF3</accession>
<reference evidence="1 2" key="1">
    <citation type="journal article" date="2022" name="Front. Microbiol.">
        <title>High genomic differentiation and limited gene flow indicate recent cryptic speciation within the genus Laspinema (cyanobacteria).</title>
        <authorList>
            <person name="Stanojkovic A."/>
            <person name="Skoupy S."/>
            <person name="Skaloud P."/>
            <person name="Dvorak P."/>
        </authorList>
    </citation>
    <scope>NUCLEOTIDE SEQUENCE [LARGE SCALE GENOMIC DNA]</scope>
    <source>
        <strain evidence="1 2">D2a</strain>
    </source>
</reference>
<dbReference type="EMBL" id="JAMXFF010000004">
    <property type="protein sequence ID" value="MCT7965574.1"/>
    <property type="molecule type" value="Genomic_DNA"/>
</dbReference>
<sequence length="53" mass="5744">MGSIDPIAENWPIAVGPGDCRETGWRDVLGRCGYGLTTPLDRRGDRTHLGDCS</sequence>
<evidence type="ECO:0000313" key="1">
    <source>
        <dbReference type="EMBL" id="MCT7965574.1"/>
    </source>
</evidence>
<evidence type="ECO:0000313" key="2">
    <source>
        <dbReference type="Proteomes" id="UP001525890"/>
    </source>
</evidence>
<protein>
    <submittedName>
        <fullName evidence="1">Uncharacterized protein</fullName>
    </submittedName>
</protein>
<dbReference type="Proteomes" id="UP001525890">
    <property type="component" value="Unassembled WGS sequence"/>
</dbReference>
<organism evidence="1 2">
    <name type="scientific">Laspinema palackyanum D2a</name>
    <dbReference type="NCBI Taxonomy" id="2953684"/>
    <lineage>
        <taxon>Bacteria</taxon>
        <taxon>Bacillati</taxon>
        <taxon>Cyanobacteriota</taxon>
        <taxon>Cyanophyceae</taxon>
        <taxon>Oscillatoriophycideae</taxon>
        <taxon>Oscillatoriales</taxon>
        <taxon>Laspinemataceae</taxon>
        <taxon>Laspinema</taxon>
        <taxon>Laspinema palackyanum</taxon>
    </lineage>
</organism>
<proteinExistence type="predicted"/>
<dbReference type="RefSeq" id="WP_368005263.1">
    <property type="nucleotide sequence ID" value="NZ_JAMXFF010000004.1"/>
</dbReference>
<keyword evidence="2" id="KW-1185">Reference proteome</keyword>
<comment type="caution">
    <text evidence="1">The sequence shown here is derived from an EMBL/GenBank/DDBJ whole genome shotgun (WGS) entry which is preliminary data.</text>
</comment>
<name>A0ABT2MLF3_9CYAN</name>
<gene>
    <name evidence="1" type="ORF">NG799_04400</name>
</gene>